<keyword evidence="4" id="KW-1133">Transmembrane helix</keyword>
<dbReference type="InterPro" id="IPR018060">
    <property type="entry name" value="HTH_AraC"/>
</dbReference>
<feature type="transmembrane region" description="Helical" evidence="4">
    <location>
        <begin position="34"/>
        <end position="58"/>
    </location>
</feature>
<name>F4KWY9_HALH1</name>
<dbReference type="HOGENOM" id="CLU_041408_3_0_10"/>
<dbReference type="InterPro" id="IPR018062">
    <property type="entry name" value="HTH_AraC-typ_CS"/>
</dbReference>
<protein>
    <submittedName>
        <fullName evidence="6">Transcriptional regulator, AraC family</fullName>
    </submittedName>
</protein>
<evidence type="ECO:0000256" key="1">
    <source>
        <dbReference type="ARBA" id="ARBA00023015"/>
    </source>
</evidence>
<dbReference type="PROSITE" id="PS00041">
    <property type="entry name" value="HTH_ARAC_FAMILY_1"/>
    <property type="match status" value="1"/>
</dbReference>
<evidence type="ECO:0000256" key="4">
    <source>
        <dbReference type="SAM" id="Phobius"/>
    </source>
</evidence>
<feature type="transmembrane region" description="Helical" evidence="4">
    <location>
        <begin position="133"/>
        <end position="160"/>
    </location>
</feature>
<keyword evidence="7" id="KW-1185">Reference proteome</keyword>
<keyword evidence="4" id="KW-0812">Transmembrane</keyword>
<dbReference type="EMBL" id="CP002691">
    <property type="protein sequence ID" value="AEE53589.1"/>
    <property type="molecule type" value="Genomic_DNA"/>
</dbReference>
<keyword evidence="4" id="KW-0472">Membrane</keyword>
<dbReference type="PANTHER" id="PTHR43280:SF29">
    <property type="entry name" value="ARAC-FAMILY TRANSCRIPTIONAL REGULATOR"/>
    <property type="match status" value="1"/>
</dbReference>
<dbReference type="Gene3D" id="1.10.10.60">
    <property type="entry name" value="Homeodomain-like"/>
    <property type="match status" value="2"/>
</dbReference>
<feature type="domain" description="HTH araC/xylS-type" evidence="5">
    <location>
        <begin position="265"/>
        <end position="369"/>
    </location>
</feature>
<dbReference type="SUPFAM" id="SSF46689">
    <property type="entry name" value="Homeodomain-like"/>
    <property type="match status" value="1"/>
</dbReference>
<evidence type="ECO:0000313" key="7">
    <source>
        <dbReference type="Proteomes" id="UP000008461"/>
    </source>
</evidence>
<dbReference type="Proteomes" id="UP000008461">
    <property type="component" value="Chromosome"/>
</dbReference>
<keyword evidence="2" id="KW-0238">DNA-binding</keyword>
<evidence type="ECO:0000256" key="3">
    <source>
        <dbReference type="ARBA" id="ARBA00023163"/>
    </source>
</evidence>
<dbReference type="RefSeq" id="WP_013768118.1">
    <property type="nucleotide sequence ID" value="NC_015510.1"/>
</dbReference>
<keyword evidence="1" id="KW-0805">Transcription regulation</keyword>
<dbReference type="AlphaFoldDB" id="F4KWY9"/>
<dbReference type="SMART" id="SM00342">
    <property type="entry name" value="HTH_ARAC"/>
    <property type="match status" value="1"/>
</dbReference>
<dbReference type="GO" id="GO:0043565">
    <property type="term" value="F:sequence-specific DNA binding"/>
    <property type="evidence" value="ECO:0007669"/>
    <property type="project" value="InterPro"/>
</dbReference>
<keyword evidence="3" id="KW-0804">Transcription</keyword>
<dbReference type="InterPro" id="IPR009057">
    <property type="entry name" value="Homeodomain-like_sf"/>
</dbReference>
<evidence type="ECO:0000256" key="2">
    <source>
        <dbReference type="ARBA" id="ARBA00023125"/>
    </source>
</evidence>
<dbReference type="GO" id="GO:0003700">
    <property type="term" value="F:DNA-binding transcription factor activity"/>
    <property type="evidence" value="ECO:0007669"/>
    <property type="project" value="InterPro"/>
</dbReference>
<organism evidence="6 7">
    <name type="scientific">Haliscomenobacter hydrossis (strain ATCC 27775 / DSM 1100 / LMG 10767 / O)</name>
    <dbReference type="NCBI Taxonomy" id="760192"/>
    <lineage>
        <taxon>Bacteria</taxon>
        <taxon>Pseudomonadati</taxon>
        <taxon>Bacteroidota</taxon>
        <taxon>Saprospiria</taxon>
        <taxon>Saprospirales</taxon>
        <taxon>Haliscomenobacteraceae</taxon>
        <taxon>Haliscomenobacter</taxon>
    </lineage>
</organism>
<proteinExistence type="predicted"/>
<sequence length="376" mass="43728">MLINTFCAASFIYLGFTLWLKSRDQNTLANRWLALFLLFVSFLQLDDAFMAAGTYLIYPHLFSLLDPFIFAVAPCLYWSVFHFTQPDRRFYPQSLLHFTPAMLLFVLSIPAFLESEKEKLELIKILSVPKDKINTVAIVAFSIVFLQCILYLSFSFIEILKHQKRLQLITSNKAESDLNWLKYFLLVIAVLLGLWMLEIGFFKTFAGAEMSWGYLLGCYFLGYHAIRQKEIFPFASQDLQDIHEIMQENESLVHSTSIFDPDQKERLIQLIENEKPYLDPELSLPKLAKMMNCSTHELSNLINRGFERNFYQLINAYRIEESKHLLLDEQLSHLNILAIGFEAGFNSKTTFNTTFKNLTGMSPLEYRKQHLLSDNP</sequence>
<feature type="transmembrane region" description="Helical" evidence="4">
    <location>
        <begin position="180"/>
        <end position="197"/>
    </location>
</feature>
<dbReference type="eggNOG" id="COG2207">
    <property type="taxonomic scope" value="Bacteria"/>
</dbReference>
<dbReference type="PANTHER" id="PTHR43280">
    <property type="entry name" value="ARAC-FAMILY TRANSCRIPTIONAL REGULATOR"/>
    <property type="match status" value="1"/>
</dbReference>
<accession>F4KWY9</accession>
<feature type="transmembrane region" description="Helical" evidence="4">
    <location>
        <begin position="64"/>
        <end position="83"/>
    </location>
</feature>
<feature type="transmembrane region" description="Helical" evidence="4">
    <location>
        <begin position="95"/>
        <end position="113"/>
    </location>
</feature>
<dbReference type="Pfam" id="PF12833">
    <property type="entry name" value="HTH_18"/>
    <property type="match status" value="1"/>
</dbReference>
<evidence type="ECO:0000259" key="5">
    <source>
        <dbReference type="PROSITE" id="PS01124"/>
    </source>
</evidence>
<dbReference type="STRING" id="760192.Halhy_5766"/>
<evidence type="ECO:0000313" key="6">
    <source>
        <dbReference type="EMBL" id="AEE53589.1"/>
    </source>
</evidence>
<dbReference type="KEGG" id="hhy:Halhy_5766"/>
<reference evidence="6 7" key="1">
    <citation type="journal article" date="2011" name="Stand. Genomic Sci.">
        <title>Complete genome sequence of Haliscomenobacter hydrossis type strain (O).</title>
        <authorList>
            <consortium name="US DOE Joint Genome Institute (JGI-PGF)"/>
            <person name="Daligault H."/>
            <person name="Lapidus A."/>
            <person name="Zeytun A."/>
            <person name="Nolan M."/>
            <person name="Lucas S."/>
            <person name="Del Rio T.G."/>
            <person name="Tice H."/>
            <person name="Cheng J.F."/>
            <person name="Tapia R."/>
            <person name="Han C."/>
            <person name="Goodwin L."/>
            <person name="Pitluck S."/>
            <person name="Liolios K."/>
            <person name="Pagani I."/>
            <person name="Ivanova N."/>
            <person name="Huntemann M."/>
            <person name="Mavromatis K."/>
            <person name="Mikhailova N."/>
            <person name="Pati A."/>
            <person name="Chen A."/>
            <person name="Palaniappan K."/>
            <person name="Land M."/>
            <person name="Hauser L."/>
            <person name="Brambilla E.M."/>
            <person name="Rohde M."/>
            <person name="Verbarg S."/>
            <person name="Goker M."/>
            <person name="Bristow J."/>
            <person name="Eisen J.A."/>
            <person name="Markowitz V."/>
            <person name="Hugenholtz P."/>
            <person name="Kyrpides N.C."/>
            <person name="Klenk H.P."/>
            <person name="Woyke T."/>
        </authorList>
    </citation>
    <scope>NUCLEOTIDE SEQUENCE [LARGE SCALE GENOMIC DNA]</scope>
    <source>
        <strain evidence="7">ATCC 27775 / DSM 1100 / LMG 10767 / O</strain>
    </source>
</reference>
<gene>
    <name evidence="6" type="ordered locus">Halhy_5766</name>
</gene>
<reference key="2">
    <citation type="submission" date="2011-04" db="EMBL/GenBank/DDBJ databases">
        <title>Complete sequence of chromosome of Haliscomenobacter hydrossis DSM 1100.</title>
        <authorList>
            <consortium name="US DOE Joint Genome Institute (JGI-PGF)"/>
            <person name="Lucas S."/>
            <person name="Han J."/>
            <person name="Lapidus A."/>
            <person name="Bruce D."/>
            <person name="Goodwin L."/>
            <person name="Pitluck S."/>
            <person name="Peters L."/>
            <person name="Kyrpides N."/>
            <person name="Mavromatis K."/>
            <person name="Ivanova N."/>
            <person name="Ovchinnikova G."/>
            <person name="Pagani I."/>
            <person name="Daligault H."/>
            <person name="Detter J.C."/>
            <person name="Han C."/>
            <person name="Land M."/>
            <person name="Hauser L."/>
            <person name="Markowitz V."/>
            <person name="Cheng J.-F."/>
            <person name="Hugenholtz P."/>
            <person name="Woyke T."/>
            <person name="Wu D."/>
            <person name="Verbarg S."/>
            <person name="Frueling A."/>
            <person name="Brambilla E."/>
            <person name="Klenk H.-P."/>
            <person name="Eisen J.A."/>
        </authorList>
    </citation>
    <scope>NUCLEOTIDE SEQUENCE</scope>
    <source>
        <strain>DSM 1100</strain>
    </source>
</reference>
<dbReference type="PROSITE" id="PS01124">
    <property type="entry name" value="HTH_ARAC_FAMILY_2"/>
    <property type="match status" value="1"/>
</dbReference>